<name>A0A2M7GZ84_9BACT</name>
<reference evidence="5" key="1">
    <citation type="submission" date="2017-09" db="EMBL/GenBank/DDBJ databases">
        <title>Depth-based differentiation of microbial function through sediment-hosted aquifers and enrichment of novel symbionts in the deep terrestrial subsurface.</title>
        <authorList>
            <person name="Probst A.J."/>
            <person name="Ladd B."/>
            <person name="Jarett J.K."/>
            <person name="Geller-Mcgrath D.E."/>
            <person name="Sieber C.M.K."/>
            <person name="Emerson J.B."/>
            <person name="Anantharaman K."/>
            <person name="Thomas B.C."/>
            <person name="Malmstrom R."/>
            <person name="Stieglmeier M."/>
            <person name="Klingl A."/>
            <person name="Woyke T."/>
            <person name="Ryan C.M."/>
            <person name="Banfield J.F."/>
        </authorList>
    </citation>
    <scope>NUCLEOTIDE SEQUENCE [LARGE SCALE GENOMIC DNA]</scope>
</reference>
<dbReference type="Gene3D" id="3.90.1150.10">
    <property type="entry name" value="Aspartate Aminotransferase, domain 1"/>
    <property type="match status" value="1"/>
</dbReference>
<dbReference type="GO" id="GO:0030170">
    <property type="term" value="F:pyridoxal phosphate binding"/>
    <property type="evidence" value="ECO:0007669"/>
    <property type="project" value="TreeGrafter"/>
</dbReference>
<comment type="cofactor">
    <cofactor evidence="1">
        <name>pyridoxal 5'-phosphate</name>
        <dbReference type="ChEBI" id="CHEBI:597326"/>
    </cofactor>
</comment>
<accession>A0A2M7GZ84</accession>
<feature type="non-terminal residue" evidence="4">
    <location>
        <position position="1"/>
    </location>
</feature>
<feature type="domain" description="Serine hydroxymethyltransferase-like" evidence="3">
    <location>
        <begin position="2"/>
        <end position="55"/>
    </location>
</feature>
<dbReference type="GO" id="GO:0004372">
    <property type="term" value="F:glycine hydroxymethyltransferase activity"/>
    <property type="evidence" value="ECO:0007669"/>
    <property type="project" value="UniProtKB-EC"/>
</dbReference>
<dbReference type="Proteomes" id="UP000230025">
    <property type="component" value="Unassembled WGS sequence"/>
</dbReference>
<dbReference type="InterPro" id="IPR039429">
    <property type="entry name" value="SHMT-like_dom"/>
</dbReference>
<evidence type="ECO:0000313" key="4">
    <source>
        <dbReference type="EMBL" id="PIW33748.1"/>
    </source>
</evidence>
<dbReference type="EC" id="2.1.2.1" evidence="4"/>
<keyword evidence="4" id="KW-0489">Methyltransferase</keyword>
<dbReference type="AlphaFoldDB" id="A0A2M7GZ84"/>
<proteinExistence type="predicted"/>
<dbReference type="GO" id="GO:0008168">
    <property type="term" value="F:methyltransferase activity"/>
    <property type="evidence" value="ECO:0007669"/>
    <property type="project" value="UniProtKB-KW"/>
</dbReference>
<comment type="caution">
    <text evidence="4">The sequence shown here is derived from an EMBL/GenBank/DDBJ whole genome shotgun (WGS) entry which is preliminary data.</text>
</comment>
<dbReference type="PANTHER" id="PTHR11680:SF50">
    <property type="entry name" value="SERINE HYDROXYMETHYLTRANSFERASE"/>
    <property type="match status" value="1"/>
</dbReference>
<protein>
    <submittedName>
        <fullName evidence="4">Serine hydroxymethyltransferase</fullName>
        <ecNumber evidence="4">2.1.2.1</ecNumber>
    </submittedName>
</protein>
<keyword evidence="4" id="KW-0808">Transferase</keyword>
<sequence>DAENALGEAGITVNKNTVPRETRSPFVTSGIRVGTPALTTRGMGTAEMKTIANWMADVIFNISDSAVKEKIKKEIKELCLQFPIYKK</sequence>
<dbReference type="GO" id="GO:0046653">
    <property type="term" value="P:tetrahydrofolate metabolic process"/>
    <property type="evidence" value="ECO:0007669"/>
    <property type="project" value="TreeGrafter"/>
</dbReference>
<evidence type="ECO:0000313" key="5">
    <source>
        <dbReference type="Proteomes" id="UP000230025"/>
    </source>
</evidence>
<keyword evidence="2" id="KW-0663">Pyridoxal phosphate</keyword>
<dbReference type="InterPro" id="IPR015422">
    <property type="entry name" value="PyrdxlP-dep_Trfase_small"/>
</dbReference>
<dbReference type="SUPFAM" id="SSF53383">
    <property type="entry name" value="PLP-dependent transferases"/>
    <property type="match status" value="1"/>
</dbReference>
<gene>
    <name evidence="4" type="primary">glyA</name>
    <name evidence="4" type="ORF">COW28_02955</name>
</gene>
<dbReference type="Pfam" id="PF00464">
    <property type="entry name" value="SHMT"/>
    <property type="match status" value="1"/>
</dbReference>
<dbReference type="InterPro" id="IPR015424">
    <property type="entry name" value="PyrdxlP-dep_Trfase"/>
</dbReference>
<dbReference type="EMBL" id="PFFY01000137">
    <property type="protein sequence ID" value="PIW33748.1"/>
    <property type="molecule type" value="Genomic_DNA"/>
</dbReference>
<dbReference type="GO" id="GO:0019264">
    <property type="term" value="P:glycine biosynthetic process from serine"/>
    <property type="evidence" value="ECO:0007669"/>
    <property type="project" value="TreeGrafter"/>
</dbReference>
<evidence type="ECO:0000256" key="1">
    <source>
        <dbReference type="ARBA" id="ARBA00001933"/>
    </source>
</evidence>
<dbReference type="InterPro" id="IPR049943">
    <property type="entry name" value="Ser_HO-MeTrfase-like"/>
</dbReference>
<organism evidence="4 5">
    <name type="scientific">bacterium (Candidatus Ratteibacteria) CG15_BIG_FIL_POST_REV_8_21_14_020_41_12</name>
    <dbReference type="NCBI Taxonomy" id="2014291"/>
    <lineage>
        <taxon>Bacteria</taxon>
        <taxon>Candidatus Ratteibacteria</taxon>
    </lineage>
</organism>
<dbReference type="GO" id="GO:0005829">
    <property type="term" value="C:cytosol"/>
    <property type="evidence" value="ECO:0007669"/>
    <property type="project" value="TreeGrafter"/>
</dbReference>
<dbReference type="GO" id="GO:0032259">
    <property type="term" value="P:methylation"/>
    <property type="evidence" value="ECO:0007669"/>
    <property type="project" value="UniProtKB-KW"/>
</dbReference>
<evidence type="ECO:0000259" key="3">
    <source>
        <dbReference type="Pfam" id="PF00464"/>
    </source>
</evidence>
<dbReference type="PANTHER" id="PTHR11680">
    <property type="entry name" value="SERINE HYDROXYMETHYLTRANSFERASE"/>
    <property type="match status" value="1"/>
</dbReference>
<evidence type="ECO:0000256" key="2">
    <source>
        <dbReference type="ARBA" id="ARBA00022898"/>
    </source>
</evidence>